<name>A0A7S3QSB6_DUNTE</name>
<gene>
    <name evidence="1" type="ORF">DTER00134_LOCUS5930</name>
</gene>
<organism evidence="1">
    <name type="scientific">Dunaliella tertiolecta</name>
    <name type="common">Green alga</name>
    <dbReference type="NCBI Taxonomy" id="3047"/>
    <lineage>
        <taxon>Eukaryota</taxon>
        <taxon>Viridiplantae</taxon>
        <taxon>Chlorophyta</taxon>
        <taxon>core chlorophytes</taxon>
        <taxon>Chlorophyceae</taxon>
        <taxon>CS clade</taxon>
        <taxon>Chlamydomonadales</taxon>
        <taxon>Dunaliellaceae</taxon>
        <taxon>Dunaliella</taxon>
    </lineage>
</organism>
<protein>
    <submittedName>
        <fullName evidence="1">Uncharacterized protein</fullName>
    </submittedName>
</protein>
<sequence length="507" mass="56017">MSRLLQLYEGYEGIFDEIIQRLRGDTGFKGLFQSCRALHSSQLFLSKLTALKLLLWKEEENGSVAAQLAKVPRGAHITKLVLWKDSFDKDSPFIAFQRGVLSHLNCWKPGMLELGSITTLELQGLNFRGALSGSFGGTLHAAFPLLQHLTVEDGSKELLAECAAASIQLKSLKVTLDNSILGSSPGLFETLGRLTSLEALTIFADCAHHHHHPMLAGLTNLTAFTWDIPKTGEHDTVHGNFGGVFPTWHKLTTLSLFHCARGLPPVPASLKCLHVQCLSSDSLFNLHLLPEGLMFRIDLLILDCLDLGAAHMALANLQSAHVNFTCDHLRLLCGGRLERGSLCNVLPLLARHKDVFVKAGTHKVSAMHVNVMLGEVQQLASLLNGISKLGMVDYSLASLSVVEEAVRLPGLSVLQLRCRDDDRCKRACEVQAACVAGEGRQQSLPLIIEFYVYPYPDQSDFDEYPEWVFKLFETWTAALPIRVALRDVPYRFGRPLAPGMQLDDVFF</sequence>
<dbReference type="EMBL" id="HBIP01010595">
    <property type="protein sequence ID" value="CAE0490857.1"/>
    <property type="molecule type" value="Transcribed_RNA"/>
</dbReference>
<accession>A0A7S3QSB6</accession>
<dbReference type="AlphaFoldDB" id="A0A7S3QSB6"/>
<reference evidence="1" key="1">
    <citation type="submission" date="2021-01" db="EMBL/GenBank/DDBJ databases">
        <authorList>
            <person name="Corre E."/>
            <person name="Pelletier E."/>
            <person name="Niang G."/>
            <person name="Scheremetjew M."/>
            <person name="Finn R."/>
            <person name="Kale V."/>
            <person name="Holt S."/>
            <person name="Cochrane G."/>
            <person name="Meng A."/>
            <person name="Brown T."/>
            <person name="Cohen L."/>
        </authorList>
    </citation>
    <scope>NUCLEOTIDE SEQUENCE</scope>
    <source>
        <strain evidence="1">CCMP1320</strain>
    </source>
</reference>
<evidence type="ECO:0000313" key="1">
    <source>
        <dbReference type="EMBL" id="CAE0490857.1"/>
    </source>
</evidence>
<proteinExistence type="predicted"/>